<dbReference type="OrthoDB" id="6268344at2759"/>
<reference evidence="1 2" key="1">
    <citation type="journal article" date="2008" name="Nature">
        <title>The Trichoplax genome and the nature of placozoans.</title>
        <authorList>
            <person name="Srivastava M."/>
            <person name="Begovic E."/>
            <person name="Chapman J."/>
            <person name="Putnam N.H."/>
            <person name="Hellsten U."/>
            <person name="Kawashima T."/>
            <person name="Kuo A."/>
            <person name="Mitros T."/>
            <person name="Salamov A."/>
            <person name="Carpenter M.L."/>
            <person name="Signorovitch A.Y."/>
            <person name="Moreno M.A."/>
            <person name="Kamm K."/>
            <person name="Grimwood J."/>
            <person name="Schmutz J."/>
            <person name="Shapiro H."/>
            <person name="Grigoriev I.V."/>
            <person name="Buss L.W."/>
            <person name="Schierwater B."/>
            <person name="Dellaporta S.L."/>
            <person name="Rokhsar D.S."/>
        </authorList>
    </citation>
    <scope>NUCLEOTIDE SEQUENCE [LARGE SCALE GENOMIC DNA]</scope>
    <source>
        <strain evidence="1 2">Grell-BS-1999</strain>
    </source>
</reference>
<organism evidence="1 2">
    <name type="scientific">Trichoplax adhaerens</name>
    <name type="common">Trichoplax reptans</name>
    <dbReference type="NCBI Taxonomy" id="10228"/>
    <lineage>
        <taxon>Eukaryota</taxon>
        <taxon>Metazoa</taxon>
        <taxon>Placozoa</taxon>
        <taxon>Uniplacotomia</taxon>
        <taxon>Trichoplacea</taxon>
        <taxon>Trichoplacidae</taxon>
        <taxon>Trichoplax</taxon>
    </lineage>
</organism>
<name>B3RVU6_TRIAD</name>
<dbReference type="RefSeq" id="XP_002111593.1">
    <property type="nucleotide sequence ID" value="XM_002111557.1"/>
</dbReference>
<dbReference type="PANTHER" id="PTHR13663">
    <property type="entry name" value="SIMILAR TO RIKEN CDNA 6430548M08"/>
    <property type="match status" value="1"/>
</dbReference>
<keyword evidence="2" id="KW-1185">Reference proteome</keyword>
<protein>
    <submittedName>
        <fullName evidence="1">Uncharacterized protein</fullName>
    </submittedName>
</protein>
<dbReference type="PANTHER" id="PTHR13663:SF2">
    <property type="entry name" value="SIMILAR TO RIKEN CDNA 6430548M08"/>
    <property type="match status" value="1"/>
</dbReference>
<dbReference type="AlphaFoldDB" id="B3RVU6"/>
<dbReference type="STRING" id="10228.B3RVU6"/>
<dbReference type="InterPro" id="IPR039872">
    <property type="entry name" value="KIAA0513"/>
</dbReference>
<dbReference type="GeneID" id="6752806"/>
<accession>B3RVU6</accession>
<dbReference type="EMBL" id="DS985244">
    <property type="protein sequence ID" value="EDV25560.1"/>
    <property type="molecule type" value="Genomic_DNA"/>
</dbReference>
<dbReference type="Proteomes" id="UP000009022">
    <property type="component" value="Unassembled WGS sequence"/>
</dbReference>
<dbReference type="InParanoid" id="B3RVU6"/>
<dbReference type="KEGG" id="tad:TRIADDRAFT_55780"/>
<gene>
    <name evidence="1" type="ORF">TRIADDRAFT_55780</name>
</gene>
<evidence type="ECO:0000313" key="2">
    <source>
        <dbReference type="Proteomes" id="UP000009022"/>
    </source>
</evidence>
<proteinExistence type="predicted"/>
<dbReference type="CTD" id="6752806"/>
<sequence length="186" mass="21440">MPSPINCTINATKLPSKFIRRSLEKVKLLGVKLLAIFIQQNYFYRCVLLFIMNIPYINGIEKKLNELLLTCRTQLGFWNATFLHAVHKERAYRSPVPIAVWSQLSNEERKELEMCDKNIAFGQLGSLTMNMVRLGLSVEFVTEFAKKMAIISNLDFEQLEMLEESIKNMAINGNILYNAKLELLFS</sequence>
<evidence type="ECO:0000313" key="1">
    <source>
        <dbReference type="EMBL" id="EDV25560.1"/>
    </source>
</evidence>
<dbReference type="HOGENOM" id="CLU_1456271_0_0_1"/>
<dbReference type="PhylomeDB" id="B3RVU6"/>